<evidence type="ECO:0000256" key="2">
    <source>
        <dbReference type="SAM" id="Phobius"/>
    </source>
</evidence>
<accession>A0A418Q4Q7</accession>
<keyword evidence="4" id="KW-1185">Reference proteome</keyword>
<evidence type="ECO:0000313" key="4">
    <source>
        <dbReference type="Proteomes" id="UP000285278"/>
    </source>
</evidence>
<protein>
    <recommendedName>
        <fullName evidence="5">Serine protease</fullName>
    </recommendedName>
</protein>
<dbReference type="Proteomes" id="UP000285278">
    <property type="component" value="Unassembled WGS sequence"/>
</dbReference>
<name>A0A418Q4Q7_9CORY</name>
<evidence type="ECO:0000256" key="1">
    <source>
        <dbReference type="SAM" id="MobiDB-lite"/>
    </source>
</evidence>
<feature type="region of interest" description="Disordered" evidence="1">
    <location>
        <begin position="1"/>
        <end position="21"/>
    </location>
</feature>
<evidence type="ECO:0008006" key="5">
    <source>
        <dbReference type="Google" id="ProtNLM"/>
    </source>
</evidence>
<dbReference type="OrthoDB" id="4411800at2"/>
<feature type="transmembrane region" description="Helical" evidence="2">
    <location>
        <begin position="30"/>
        <end position="51"/>
    </location>
</feature>
<dbReference type="STRING" id="1451189.CFAL_10565"/>
<gene>
    <name evidence="3" type="ORF">D3M95_10555</name>
</gene>
<sequence length="349" mass="37118">MNYGQPPTPNHLGGDNRTHHRPHHATCVSVAIPLLSAALVVALVALLVVVVSDRKAMSMIPWAGSDGRYHKTRPSDSYLLNPGDPGFDQQEANAVAQYGDPENGQVTYPDLPWTTFTHPTPGMTIDMAEESSCTLGFIGSQGAGYAGMTSPGSDVGLTAGHCSIDGDYSVVHWSTNTSGNPDLTLGVFGAAEHEDIDRGGDVDGDTDFSEIAIPPQLEPSHLVANRYRVTQVWGPDNLQEGMQVCKYGFRTGETCGPVISWNSAYVRINLFSLIGDSGSPAYVKLRDGTVAALGLLSGSPFDHDEVNDYVTDFALVKPVIDAMGIDLVTPAGAVQDNRQILPKTPAVGR</sequence>
<keyword evidence="2" id="KW-0812">Transmembrane</keyword>
<dbReference type="RefSeq" id="WP_119665304.1">
    <property type="nucleotide sequence ID" value="NZ_QXJK01000016.1"/>
</dbReference>
<organism evidence="3 4">
    <name type="scientific">Corynebacterium falsenii</name>
    <dbReference type="NCBI Taxonomy" id="108486"/>
    <lineage>
        <taxon>Bacteria</taxon>
        <taxon>Bacillati</taxon>
        <taxon>Actinomycetota</taxon>
        <taxon>Actinomycetes</taxon>
        <taxon>Mycobacteriales</taxon>
        <taxon>Corynebacteriaceae</taxon>
        <taxon>Corynebacterium</taxon>
    </lineage>
</organism>
<dbReference type="EMBL" id="QXJK01000016">
    <property type="protein sequence ID" value="RIX33390.1"/>
    <property type="molecule type" value="Genomic_DNA"/>
</dbReference>
<dbReference type="AlphaFoldDB" id="A0A418Q4Q7"/>
<evidence type="ECO:0000313" key="3">
    <source>
        <dbReference type="EMBL" id="RIX33390.1"/>
    </source>
</evidence>
<comment type="caution">
    <text evidence="3">The sequence shown here is derived from an EMBL/GenBank/DDBJ whole genome shotgun (WGS) entry which is preliminary data.</text>
</comment>
<dbReference type="InterPro" id="IPR043504">
    <property type="entry name" value="Peptidase_S1_PA_chymotrypsin"/>
</dbReference>
<dbReference type="Gene3D" id="2.40.10.10">
    <property type="entry name" value="Trypsin-like serine proteases"/>
    <property type="match status" value="2"/>
</dbReference>
<proteinExistence type="predicted"/>
<reference evidence="3 4" key="1">
    <citation type="submission" date="2018-09" db="EMBL/GenBank/DDBJ databases">
        <title>Optimization and identification of Corynebacterium falsenii FN1-14 from fish paste.</title>
        <authorList>
            <person name="Daroonpunt R."/>
            <person name="Tanasupawat S."/>
        </authorList>
    </citation>
    <scope>NUCLEOTIDE SEQUENCE [LARGE SCALE GENOMIC DNA]</scope>
    <source>
        <strain evidence="3 4">FN1-14</strain>
    </source>
</reference>
<keyword evidence="2" id="KW-0472">Membrane</keyword>
<keyword evidence="2" id="KW-1133">Transmembrane helix</keyword>
<dbReference type="SUPFAM" id="SSF50494">
    <property type="entry name" value="Trypsin-like serine proteases"/>
    <property type="match status" value="1"/>
</dbReference>
<dbReference type="InterPro" id="IPR009003">
    <property type="entry name" value="Peptidase_S1_PA"/>
</dbReference>